<dbReference type="Proteomes" id="UP000273044">
    <property type="component" value="Chromosome"/>
</dbReference>
<accession>A0A448MVX5</accession>
<proteinExistence type="predicted"/>
<keyword evidence="1" id="KW-1133">Transmembrane helix</keyword>
<keyword evidence="3" id="KW-1185">Reference proteome</keyword>
<organism evidence="2 3">
    <name type="scientific">Arachnia propionica</name>
    <dbReference type="NCBI Taxonomy" id="1750"/>
    <lineage>
        <taxon>Bacteria</taxon>
        <taxon>Bacillati</taxon>
        <taxon>Actinomycetota</taxon>
        <taxon>Actinomycetes</taxon>
        <taxon>Propionibacteriales</taxon>
        <taxon>Propionibacteriaceae</taxon>
        <taxon>Arachnia</taxon>
    </lineage>
</organism>
<evidence type="ECO:0000313" key="3">
    <source>
        <dbReference type="Proteomes" id="UP000273044"/>
    </source>
</evidence>
<dbReference type="RefSeq" id="WP_061788234.1">
    <property type="nucleotide sequence ID" value="NZ_LR134406.1"/>
</dbReference>
<feature type="transmembrane region" description="Helical" evidence="1">
    <location>
        <begin position="214"/>
        <end position="237"/>
    </location>
</feature>
<dbReference type="EMBL" id="LR134406">
    <property type="protein sequence ID" value="VEH69274.1"/>
    <property type="molecule type" value="Genomic_DNA"/>
</dbReference>
<evidence type="ECO:0000256" key="1">
    <source>
        <dbReference type="SAM" id="Phobius"/>
    </source>
</evidence>
<evidence type="ECO:0000313" key="2">
    <source>
        <dbReference type="EMBL" id="VEH69274.1"/>
    </source>
</evidence>
<dbReference type="AlphaFoldDB" id="A0A448MVX5"/>
<gene>
    <name evidence="2" type="ORF">NCTC12967_00539</name>
</gene>
<keyword evidence="1" id="KW-0472">Membrane</keyword>
<feature type="transmembrane region" description="Helical" evidence="1">
    <location>
        <begin position="651"/>
        <end position="672"/>
    </location>
</feature>
<feature type="transmembrane region" description="Helical" evidence="1">
    <location>
        <begin position="249"/>
        <end position="270"/>
    </location>
</feature>
<feature type="transmembrane region" description="Helical" evidence="1">
    <location>
        <begin position="291"/>
        <end position="316"/>
    </location>
</feature>
<feature type="transmembrane region" description="Helical" evidence="1">
    <location>
        <begin position="557"/>
        <end position="581"/>
    </location>
</feature>
<keyword evidence="1" id="KW-0812">Transmembrane</keyword>
<protein>
    <submittedName>
        <fullName evidence="2">Uncharacterized protein conserved in bacteria</fullName>
    </submittedName>
</protein>
<sequence>MLRKLLRLLLVASWIIAFLLAYQSVEAGSAVSPLVARAHIQVTRWAGDASVDDLRRDLGELAREKGILIGQVVPSLEHNRTGRTIYLTGAGADEFVASDPAMDFGYAMRTELKPMPEIGMRGPVGWWIVLGEAGGGAVADALREHGAEAHQLEPAGYPDIRKLASGSSEVIWVTALLLAGATAASVVSRTRRYAIRRLHGGEVWASWLSEIGPLFLGWLLGGAVTTAVGVGWAAIAFGGVGAGELAAQTVLMAALLFSGALVSLLFFLWITHGTDILGAIKGEIPGRPVLAVAYFLRCVSVALALGLVAGVVTLSADARSREDAIRPLLELGDASVVVSGNAYNSEDEDRLVEVIRSWLASKDRAGDLLLAKRQTLAEIPDDGMSVESLWVNHRYLEEQRVMLADGTRATAGSLGDGITILIGPGLWDLRDRVRKQAEALFEGMIRQDAGDLPVKVVPVGAGQVLNTFSMPPEVAGESLTTTSSSLLSDPVVVVVPPGVFGPYAGTAGDGQLLVFGTDGIRADVMNNPELGRFVLSVTPVVERAGTIMADKRNELRIATFGAATAGVVAVLAGVAVAGAYTRLHASRILVRHLHGWSMWSNYRVLIALEGIILLAVLAWAPYEVTRRRAEFEALFAGDPTLQAPALQVLDMLPALLVSLVATGGFALTLLIAHRNIVRNGISEA</sequence>
<feature type="transmembrane region" description="Helical" evidence="1">
    <location>
        <begin position="602"/>
        <end position="622"/>
    </location>
</feature>
<feature type="transmembrane region" description="Helical" evidence="1">
    <location>
        <begin position="170"/>
        <end position="187"/>
    </location>
</feature>
<reference evidence="2 3" key="1">
    <citation type="submission" date="2018-12" db="EMBL/GenBank/DDBJ databases">
        <authorList>
            <consortium name="Pathogen Informatics"/>
        </authorList>
    </citation>
    <scope>NUCLEOTIDE SEQUENCE [LARGE SCALE GENOMIC DNA]</scope>
    <source>
        <strain evidence="2 3">NCTC12967</strain>
    </source>
</reference>
<name>A0A448MVX5_9ACTN</name>
<dbReference type="GeneID" id="64406035"/>